<evidence type="ECO:0000256" key="1">
    <source>
        <dbReference type="SAM" id="Phobius"/>
    </source>
</evidence>
<dbReference type="EMBL" id="BKCJ010009019">
    <property type="protein sequence ID" value="GEU85019.1"/>
    <property type="molecule type" value="Genomic_DNA"/>
</dbReference>
<keyword evidence="1" id="KW-0812">Transmembrane</keyword>
<reference evidence="2" key="1">
    <citation type="journal article" date="2019" name="Sci. Rep.">
        <title>Draft genome of Tanacetum cinerariifolium, the natural source of mosquito coil.</title>
        <authorList>
            <person name="Yamashiro T."/>
            <person name="Shiraishi A."/>
            <person name="Satake H."/>
            <person name="Nakayama K."/>
        </authorList>
    </citation>
    <scope>NUCLEOTIDE SEQUENCE</scope>
</reference>
<accession>A0A6L2NHQ1</accession>
<evidence type="ECO:0000313" key="2">
    <source>
        <dbReference type="EMBL" id="GEU85019.1"/>
    </source>
</evidence>
<keyword evidence="1" id="KW-0472">Membrane</keyword>
<protein>
    <submittedName>
        <fullName evidence="2">Uncharacterized protein</fullName>
    </submittedName>
</protein>
<sequence length="160" mass="17887">MNADVSLQAMGVHHTLILGARGDLLGGWALLTLTWIHVLNTMVGIIGARPKMKEVLAFTSTVKRGAMDSPLANGEQMINHKLCPQSLRRGRRVNKKMRVLLLHLVFTFPSKLGPSSRIPTDLHDWNSALLYPLNFLIHNFDGFLNETELVIDLDLLQRNG</sequence>
<dbReference type="AlphaFoldDB" id="A0A6L2NHQ1"/>
<gene>
    <name evidence="2" type="ORF">Tci_056997</name>
</gene>
<proteinExistence type="predicted"/>
<comment type="caution">
    <text evidence="2">The sequence shown here is derived from an EMBL/GenBank/DDBJ whole genome shotgun (WGS) entry which is preliminary data.</text>
</comment>
<name>A0A6L2NHQ1_TANCI</name>
<organism evidence="2">
    <name type="scientific">Tanacetum cinerariifolium</name>
    <name type="common">Dalmatian daisy</name>
    <name type="synonym">Chrysanthemum cinerariifolium</name>
    <dbReference type="NCBI Taxonomy" id="118510"/>
    <lineage>
        <taxon>Eukaryota</taxon>
        <taxon>Viridiplantae</taxon>
        <taxon>Streptophyta</taxon>
        <taxon>Embryophyta</taxon>
        <taxon>Tracheophyta</taxon>
        <taxon>Spermatophyta</taxon>
        <taxon>Magnoliopsida</taxon>
        <taxon>eudicotyledons</taxon>
        <taxon>Gunneridae</taxon>
        <taxon>Pentapetalae</taxon>
        <taxon>asterids</taxon>
        <taxon>campanulids</taxon>
        <taxon>Asterales</taxon>
        <taxon>Asteraceae</taxon>
        <taxon>Asteroideae</taxon>
        <taxon>Anthemideae</taxon>
        <taxon>Anthemidinae</taxon>
        <taxon>Tanacetum</taxon>
    </lineage>
</organism>
<feature type="transmembrane region" description="Helical" evidence="1">
    <location>
        <begin position="28"/>
        <end position="48"/>
    </location>
</feature>
<keyword evidence="1" id="KW-1133">Transmembrane helix</keyword>